<dbReference type="EMBL" id="DQTV01000119">
    <property type="protein sequence ID" value="HIP57566.1"/>
    <property type="molecule type" value="Genomic_DNA"/>
</dbReference>
<feature type="transmembrane region" description="Helical" evidence="1">
    <location>
        <begin position="20"/>
        <end position="40"/>
    </location>
</feature>
<keyword evidence="1" id="KW-0472">Membrane</keyword>
<evidence type="ECO:0000313" key="2">
    <source>
        <dbReference type="EMBL" id="HIP57566.1"/>
    </source>
</evidence>
<organism evidence="2 3">
    <name type="scientific">Ignisphaera aggregans</name>
    <dbReference type="NCBI Taxonomy" id="334771"/>
    <lineage>
        <taxon>Archaea</taxon>
        <taxon>Thermoproteota</taxon>
        <taxon>Thermoprotei</taxon>
        <taxon>Desulfurococcales</taxon>
        <taxon>Desulfurococcaceae</taxon>
        <taxon>Ignisphaera</taxon>
    </lineage>
</organism>
<feature type="transmembrane region" description="Helical" evidence="1">
    <location>
        <begin position="110"/>
        <end position="130"/>
    </location>
</feature>
<keyword evidence="1" id="KW-0812">Transmembrane</keyword>
<accession>A0A832YZ35</accession>
<protein>
    <submittedName>
        <fullName evidence="2">Uncharacterized protein</fullName>
    </submittedName>
</protein>
<reference evidence="2" key="1">
    <citation type="journal article" date="2020" name="ISME J.">
        <title>Gammaproteobacteria mediating utilization of methyl-, sulfur- and petroleum organic compounds in deep ocean hydrothermal plumes.</title>
        <authorList>
            <person name="Zhou Z."/>
            <person name="Liu Y."/>
            <person name="Pan J."/>
            <person name="Cron B.R."/>
            <person name="Toner B.M."/>
            <person name="Anantharaman K."/>
            <person name="Breier J.A."/>
            <person name="Dick G.J."/>
            <person name="Li M."/>
        </authorList>
    </citation>
    <scope>NUCLEOTIDE SEQUENCE</scope>
    <source>
        <strain evidence="2">SZUA-1435</strain>
    </source>
</reference>
<dbReference type="AlphaFoldDB" id="A0A832YZ35"/>
<sequence>MSGRSVSSYVLNGVLELSRASFIIFVFTAINIAIAIVDALSPIEVSVRYGKAGLEMLIKGSSTSLCLEIALSLVAAIGFVSTLSSYFYTALEILIQSADNEKRRKGFERLFRTALAMYLISVVSSCAGYIELSTHLEELYQGKPIALGTVSTVLCGVIPIVLGLGGDLFMALLLASLRRIVNEGLLVFAGLLLIFTSMYPEAYPLAWLVVFLAFRRALTRLSRSLSTYAKI</sequence>
<feature type="transmembrane region" description="Helical" evidence="1">
    <location>
        <begin position="69"/>
        <end position="89"/>
    </location>
</feature>
<keyword evidence="1" id="KW-1133">Transmembrane helix</keyword>
<dbReference type="Proteomes" id="UP000605805">
    <property type="component" value="Unassembled WGS sequence"/>
</dbReference>
<evidence type="ECO:0000313" key="3">
    <source>
        <dbReference type="Proteomes" id="UP000605805"/>
    </source>
</evidence>
<name>A0A832YZ35_9CREN</name>
<proteinExistence type="predicted"/>
<comment type="caution">
    <text evidence="2">The sequence shown here is derived from an EMBL/GenBank/DDBJ whole genome shotgun (WGS) entry which is preliminary data.</text>
</comment>
<gene>
    <name evidence="2" type="ORF">EYH02_05855</name>
</gene>
<feature type="transmembrane region" description="Helical" evidence="1">
    <location>
        <begin position="150"/>
        <end position="173"/>
    </location>
</feature>
<evidence type="ECO:0000256" key="1">
    <source>
        <dbReference type="SAM" id="Phobius"/>
    </source>
</evidence>